<evidence type="ECO:0000313" key="2">
    <source>
        <dbReference type="EMBL" id="QHG08573.1"/>
    </source>
</evidence>
<keyword evidence="1" id="KW-0812">Transmembrane</keyword>
<accession>A0A6P1KFH2</accession>
<feature type="transmembrane region" description="Helical" evidence="1">
    <location>
        <begin position="92"/>
        <end position="113"/>
    </location>
</feature>
<organism evidence="2">
    <name type="scientific">Faucicola osloensis</name>
    <name type="common">Moraxella osloensis</name>
    <dbReference type="NCBI Taxonomy" id="34062"/>
    <lineage>
        <taxon>Bacteria</taxon>
        <taxon>Pseudomonadati</taxon>
        <taxon>Pseudomonadota</taxon>
        <taxon>Gammaproteobacteria</taxon>
        <taxon>Moraxellales</taxon>
        <taxon>Moraxellaceae</taxon>
        <taxon>Faucicola</taxon>
    </lineage>
</organism>
<feature type="transmembrane region" description="Helical" evidence="1">
    <location>
        <begin position="53"/>
        <end position="80"/>
    </location>
</feature>
<protein>
    <submittedName>
        <fullName evidence="2">Uncharacterized protein</fullName>
    </submittedName>
</protein>
<name>A0A6P1KFH2_FAUOS</name>
<proteinExistence type="predicted"/>
<sequence>MTAKYPTGKVLTYYALFGGGIGGLIHLIGVMLFPMNETISRHSWQHVGLNNFFLAMLGAIAFGTLFGFIPSIVTSIIIVLRKIVLSSVWQYFRLFVIGCFVTFFIFVIAFHDINRLFTSNTLGTWLGILVFNGGRLAIVGGLSSVIVGKLVLPKS</sequence>
<dbReference type="AlphaFoldDB" id="A0A6P1KFH2"/>
<evidence type="ECO:0000256" key="1">
    <source>
        <dbReference type="SAM" id="Phobius"/>
    </source>
</evidence>
<keyword evidence="1" id="KW-0472">Membrane</keyword>
<feature type="transmembrane region" description="Helical" evidence="1">
    <location>
        <begin position="12"/>
        <end position="33"/>
    </location>
</feature>
<gene>
    <name evidence="2" type="ORF">GSF12_00735</name>
</gene>
<reference evidence="2" key="1">
    <citation type="journal article" date="2020" name="Microbiol. Resour. Announc.">
        <title>Complete Genome Sequence of Moraxella osloensis Strain YV1, Isolated from an Australian Wastewater Treatment Plant.</title>
        <authorList>
            <person name="Batinovic S."/>
            <person name="Rice D.T.F."/>
            <person name="Seviour R.J."/>
            <person name="Petrovski S."/>
        </authorList>
    </citation>
    <scope>NUCLEOTIDE SEQUENCE</scope>
    <source>
        <strain evidence="2">YV1</strain>
    </source>
</reference>
<feature type="transmembrane region" description="Helical" evidence="1">
    <location>
        <begin position="125"/>
        <end position="152"/>
    </location>
</feature>
<keyword evidence="1" id="KW-1133">Transmembrane helix</keyword>
<dbReference type="EMBL" id="CP047226">
    <property type="protein sequence ID" value="QHG08573.1"/>
    <property type="molecule type" value="Genomic_DNA"/>
</dbReference>